<dbReference type="PANTHER" id="PTHR18952:SF208">
    <property type="entry name" value="CARBONIC ANHYDRASE XA-RELATED"/>
    <property type="match status" value="1"/>
</dbReference>
<sequence>MATLSILWVIGAYVLTFSKLADCATWAEWWTYDRTSLSGPENWGKVNAEWSICLKGNKQSPINIRTKDLLYDPNLRRFHVSRHRVNASMQNNGHFVHITIDSSSKHLVNISGGPLQYHYHVSDIVIHFGETNSEGSEHSIDGRFHSGEIQIIGWNSDIYSNATEALGSSNGLAVIALLMKVAEPINIEFDVISNFFSRVKYKGQKEHIRGLSIAELLPASSEFMTYEGSLTYPGCQETVTWIIPNQPFHVSQKDLDFLRELKIGTSDKVIQPMVNNIRPVNPLNHRTVRTNINFRNVSSGCTMEATTFYEVNF</sequence>
<dbReference type="Pfam" id="PF00194">
    <property type="entry name" value="Carb_anhydrase"/>
    <property type="match status" value="1"/>
</dbReference>
<dbReference type="Gene3D" id="3.10.200.10">
    <property type="entry name" value="Alpha carbonic anhydrase"/>
    <property type="match status" value="1"/>
</dbReference>
<dbReference type="GO" id="GO:0008270">
    <property type="term" value="F:zinc ion binding"/>
    <property type="evidence" value="ECO:0007669"/>
    <property type="project" value="InterPro"/>
</dbReference>
<reference evidence="4" key="1">
    <citation type="submission" date="2016-04" db="EMBL/GenBank/DDBJ databases">
        <title>Expression and localization of carbonic anhydrase genes in the serpulid polychaete, Hydroides elegans.</title>
        <authorList>
            <person name="Batzel G."/>
            <person name="Nedved B.T."/>
            <person name="Hadfield M.G."/>
        </authorList>
    </citation>
    <scope>NUCLEOTIDE SEQUENCE</scope>
    <source>
        <strain evidence="4">HeCA7</strain>
    </source>
</reference>
<dbReference type="SMART" id="SM01057">
    <property type="entry name" value="Carb_anhydrase"/>
    <property type="match status" value="1"/>
</dbReference>
<dbReference type="EMBL" id="KX129941">
    <property type="protein sequence ID" value="ANJ65967.1"/>
    <property type="molecule type" value="mRNA"/>
</dbReference>
<dbReference type="SUPFAM" id="SSF51069">
    <property type="entry name" value="Carbonic anhydrase"/>
    <property type="match status" value="1"/>
</dbReference>
<feature type="domain" description="Alpha-carbonic anhydrase" evidence="3">
    <location>
        <begin position="28"/>
        <end position="292"/>
    </location>
</feature>
<keyword evidence="4" id="KW-0456">Lyase</keyword>
<protein>
    <submittedName>
        <fullName evidence="4">Carbonic anhydrase</fullName>
        <ecNumber evidence="4">4.2.1.1</ecNumber>
    </submittedName>
</protein>
<organism evidence="4">
    <name type="scientific">Hydroides elegans</name>
    <name type="common">Polychaete tubeworm</name>
    <dbReference type="NCBI Taxonomy" id="216498"/>
    <lineage>
        <taxon>Eukaryota</taxon>
        <taxon>Metazoa</taxon>
        <taxon>Spiralia</taxon>
        <taxon>Lophotrochozoa</taxon>
        <taxon>Annelida</taxon>
        <taxon>Polychaeta</taxon>
        <taxon>Sedentaria</taxon>
        <taxon>Canalipalpata</taxon>
        <taxon>Sabellida</taxon>
        <taxon>Serpulidae</taxon>
        <taxon>Hydroides</taxon>
    </lineage>
</organism>
<proteinExistence type="evidence at transcript level"/>
<dbReference type="GO" id="GO:0004089">
    <property type="term" value="F:carbonate dehydratase activity"/>
    <property type="evidence" value="ECO:0007669"/>
    <property type="project" value="UniProtKB-EC"/>
</dbReference>
<evidence type="ECO:0000256" key="1">
    <source>
        <dbReference type="ARBA" id="ARBA00010718"/>
    </source>
</evidence>
<keyword evidence="2" id="KW-0732">Signal</keyword>
<evidence type="ECO:0000256" key="2">
    <source>
        <dbReference type="SAM" id="SignalP"/>
    </source>
</evidence>
<feature type="signal peptide" evidence="2">
    <location>
        <begin position="1"/>
        <end position="23"/>
    </location>
</feature>
<accession>A0A191ZDM3</accession>
<comment type="similarity">
    <text evidence="1">Belongs to the alpha-carbonic anhydrase family.</text>
</comment>
<dbReference type="PROSITE" id="PS51144">
    <property type="entry name" value="ALPHA_CA_2"/>
    <property type="match status" value="1"/>
</dbReference>
<name>A0A191ZDM3_HYDEL</name>
<dbReference type="EC" id="4.2.1.1" evidence="4"/>
<dbReference type="PANTHER" id="PTHR18952">
    <property type="entry name" value="CARBONIC ANHYDRASE"/>
    <property type="match status" value="1"/>
</dbReference>
<evidence type="ECO:0000259" key="3">
    <source>
        <dbReference type="PROSITE" id="PS51144"/>
    </source>
</evidence>
<dbReference type="InterPro" id="IPR036398">
    <property type="entry name" value="CA_dom_sf"/>
</dbReference>
<dbReference type="InterPro" id="IPR001148">
    <property type="entry name" value="CA_dom"/>
</dbReference>
<dbReference type="GO" id="GO:0006730">
    <property type="term" value="P:one-carbon metabolic process"/>
    <property type="evidence" value="ECO:0007669"/>
    <property type="project" value="TreeGrafter"/>
</dbReference>
<dbReference type="InterPro" id="IPR023561">
    <property type="entry name" value="Carbonic_anhydrase_a-class"/>
</dbReference>
<feature type="chain" id="PRO_5008250307" evidence="2">
    <location>
        <begin position="24"/>
        <end position="313"/>
    </location>
</feature>
<dbReference type="AlphaFoldDB" id="A0A191ZDM3"/>
<evidence type="ECO:0000313" key="4">
    <source>
        <dbReference type="EMBL" id="ANJ65967.1"/>
    </source>
</evidence>